<dbReference type="InterPro" id="IPR025359">
    <property type="entry name" value="SduA_C"/>
</dbReference>
<evidence type="ECO:0000313" key="3">
    <source>
        <dbReference type="Proteomes" id="UP000237665"/>
    </source>
</evidence>
<organism evidence="2 3">
    <name type="scientific">Vibrio diabolicus</name>
    <dbReference type="NCBI Taxonomy" id="50719"/>
    <lineage>
        <taxon>Bacteria</taxon>
        <taxon>Pseudomonadati</taxon>
        <taxon>Pseudomonadota</taxon>
        <taxon>Gammaproteobacteria</taxon>
        <taxon>Vibrionales</taxon>
        <taxon>Vibrionaceae</taxon>
        <taxon>Vibrio</taxon>
        <taxon>Vibrio diabolicus subgroup</taxon>
    </lineage>
</organism>
<keyword evidence="3" id="KW-1185">Reference proteome</keyword>
<reference evidence="3" key="1">
    <citation type="submission" date="2017-12" db="EMBL/GenBank/DDBJ databases">
        <title>FDA dAtabase for Regulatory Grade micrObial Sequences (FDA-ARGOS): Supporting development and validation of Infectious Disease Dx tests.</title>
        <authorList>
            <person name="Hoffmann M."/>
            <person name="Allard M."/>
            <person name="Evans P."/>
            <person name="Brown E."/>
            <person name="Tallon L.J."/>
            <person name="Sadzewicz L."/>
            <person name="Sengamalay N."/>
            <person name="Ott S."/>
            <person name="Godinez A."/>
            <person name="Nagaraj S."/>
            <person name="Vavikolanu K."/>
            <person name="Aluvathingal J."/>
            <person name="Nadendla S."/>
            <person name="Hobson J."/>
            <person name="Sichtig H."/>
        </authorList>
    </citation>
    <scope>NUCLEOTIDE SEQUENCE [LARGE SCALE GENOMIC DNA]</scope>
    <source>
        <strain evidence="3">LMG 3418</strain>
    </source>
</reference>
<dbReference type="EMBL" id="CP014134">
    <property type="protein sequence ID" value="AVH25837.1"/>
    <property type="molecule type" value="Genomic_DNA"/>
</dbReference>
<protein>
    <submittedName>
        <fullName evidence="2">DUF4263 domain-containing protein</fullName>
    </submittedName>
</protein>
<sequence>MNNWELMNSNRALIQEVSEQWLDLISSQKVSEEMCHAFLSEHAGLFFCDDIRTLMCASKLNLGDDHQTDFVRLIDDGSNGFIYELIEIEKPTDKIFTKHGKASQKLADALKQIEDWRDWITDNTPQSNRLFPSKSALVFQKPRYIYTIYIGRRAEMLDMGKYRRRYEDAHKVNIRSFDRLAEELRFRMFSNRSYLYSAEENSLSLEELNELVNPFSKALNGKNGSKSWQAQSLIVLILMH</sequence>
<gene>
    <name evidence="2" type="ORF">AL468_00655</name>
</gene>
<evidence type="ECO:0000313" key="2">
    <source>
        <dbReference type="EMBL" id="AVH25837.1"/>
    </source>
</evidence>
<proteinExistence type="predicted"/>
<name>A0ABN5HFI6_9VIBR</name>
<dbReference type="Pfam" id="PF14082">
    <property type="entry name" value="SduA_C"/>
    <property type="match status" value="1"/>
</dbReference>
<accession>A0ABN5HFI6</accession>
<dbReference type="Proteomes" id="UP000237665">
    <property type="component" value="Chromosome 1"/>
</dbReference>
<evidence type="ECO:0000259" key="1">
    <source>
        <dbReference type="Pfam" id="PF14082"/>
    </source>
</evidence>
<dbReference type="RefSeq" id="WP_104973970.1">
    <property type="nucleotide sequence ID" value="NZ_CP014134.1"/>
</dbReference>
<feature type="domain" description="Shedu protein SduA C-terminal" evidence="1">
    <location>
        <begin position="31"/>
        <end position="180"/>
    </location>
</feature>